<dbReference type="AlphaFoldDB" id="W1YKB9"/>
<accession>W1YKB9</accession>
<dbReference type="EMBL" id="AZMM01003859">
    <property type="protein sequence ID" value="ETJ42175.1"/>
    <property type="molecule type" value="Genomic_DNA"/>
</dbReference>
<comment type="caution">
    <text evidence="1">The sequence shown here is derived from an EMBL/GenBank/DDBJ whole genome shotgun (WGS) entry which is preliminary data.</text>
</comment>
<proteinExistence type="predicted"/>
<protein>
    <submittedName>
        <fullName evidence="1">Uncharacterized protein</fullName>
    </submittedName>
</protein>
<reference evidence="1" key="1">
    <citation type="submission" date="2013-12" db="EMBL/GenBank/DDBJ databases">
        <title>A Varibaculum cambriense genome reconstructed from a premature infant gut community with otherwise low bacterial novelty that shifts toward anaerobic metabolism during the third week of life.</title>
        <authorList>
            <person name="Brown C.T."/>
            <person name="Sharon I."/>
            <person name="Thomas B.C."/>
            <person name="Castelle C.J."/>
            <person name="Morowitz M.J."/>
            <person name="Banfield J.F."/>
        </authorList>
    </citation>
    <scope>NUCLEOTIDE SEQUENCE</scope>
</reference>
<name>W1YKB9_9ZZZZ</name>
<organism evidence="1">
    <name type="scientific">human gut metagenome</name>
    <dbReference type="NCBI Taxonomy" id="408170"/>
    <lineage>
        <taxon>unclassified sequences</taxon>
        <taxon>metagenomes</taxon>
        <taxon>organismal metagenomes</taxon>
    </lineage>
</organism>
<evidence type="ECO:0000313" key="1">
    <source>
        <dbReference type="EMBL" id="ETJ42175.1"/>
    </source>
</evidence>
<feature type="non-terminal residue" evidence="1">
    <location>
        <position position="1"/>
    </location>
</feature>
<gene>
    <name evidence="1" type="ORF">Q604_UNBC03859G0001</name>
</gene>
<sequence length="27" mass="2660">SDHGIRANALVGGGFCGLSRMGWAVGA</sequence>